<dbReference type="PANTHER" id="PTHR46889">
    <property type="entry name" value="TRANSPOSASE INSF FOR INSERTION SEQUENCE IS3B-RELATED"/>
    <property type="match status" value="1"/>
</dbReference>
<dbReference type="RefSeq" id="WP_242691296.1">
    <property type="nucleotide sequence ID" value="NZ_SJTH01000076.1"/>
</dbReference>
<dbReference type="EMBL" id="SJTH01000076">
    <property type="protein sequence ID" value="TCJ01174.1"/>
    <property type="molecule type" value="Genomic_DNA"/>
</dbReference>
<evidence type="ECO:0000313" key="2">
    <source>
        <dbReference type="EMBL" id="TCJ01174.1"/>
    </source>
</evidence>
<dbReference type="Pfam" id="PF13276">
    <property type="entry name" value="HTH_21"/>
    <property type="match status" value="1"/>
</dbReference>
<dbReference type="InterPro" id="IPR050900">
    <property type="entry name" value="Transposase_IS3/IS150/IS904"/>
</dbReference>
<dbReference type="InterPro" id="IPR025948">
    <property type="entry name" value="HTH-like_dom"/>
</dbReference>
<protein>
    <submittedName>
        <fullName evidence="2">Transposase</fullName>
    </submittedName>
</protein>
<dbReference type="Proteomes" id="UP000293846">
    <property type="component" value="Unassembled WGS sequence"/>
</dbReference>
<keyword evidence="3" id="KW-1185">Reference proteome</keyword>
<feature type="domain" description="HTH-like" evidence="1">
    <location>
        <begin position="37"/>
        <end position="86"/>
    </location>
</feature>
<evidence type="ECO:0000313" key="3">
    <source>
        <dbReference type="Proteomes" id="UP000293846"/>
    </source>
</evidence>
<accession>A0A4R1AN21</accession>
<gene>
    <name evidence="2" type="ORF">E0Y62_25300</name>
</gene>
<evidence type="ECO:0000259" key="1">
    <source>
        <dbReference type="Pfam" id="PF13276"/>
    </source>
</evidence>
<name>A0A4R1AN21_9BACI</name>
<reference evidence="2 3" key="1">
    <citation type="submission" date="2019-03" db="EMBL/GenBank/DDBJ databases">
        <authorList>
            <person name="Jensen L."/>
            <person name="Storgaard J."/>
            <person name="Sulaj E."/>
            <person name="Schramm A."/>
            <person name="Marshall I.P.G."/>
        </authorList>
    </citation>
    <scope>NUCLEOTIDE SEQUENCE [LARGE SCALE GENOMIC DNA]</scope>
    <source>
        <strain evidence="2 3">2017H2G3</strain>
    </source>
</reference>
<dbReference type="PANTHER" id="PTHR46889:SF5">
    <property type="entry name" value="INTEGRASE PROTEIN"/>
    <property type="match status" value="1"/>
</dbReference>
<comment type="caution">
    <text evidence="2">The sequence shown here is derived from an EMBL/GenBank/DDBJ whole genome shotgun (WGS) entry which is preliminary data.</text>
</comment>
<dbReference type="STRING" id="1742358.GCA_001439605_04557"/>
<organism evidence="2 3">
    <name type="scientific">Cytobacillus praedii</name>
    <dbReference type="NCBI Taxonomy" id="1742358"/>
    <lineage>
        <taxon>Bacteria</taxon>
        <taxon>Bacillati</taxon>
        <taxon>Bacillota</taxon>
        <taxon>Bacilli</taxon>
        <taxon>Bacillales</taxon>
        <taxon>Bacillaceae</taxon>
        <taxon>Cytobacillus</taxon>
    </lineage>
</organism>
<dbReference type="AlphaFoldDB" id="A0A4R1AN21"/>
<sequence>MEELSKEYKIIDILGVLEVPKSTFYRWKKKYINREPNKLEMLIINLCEETKYHYGHRKIKALLKQRNSIKVNRKTVQRIMQKLSIYVLL</sequence>
<proteinExistence type="predicted"/>